<dbReference type="SUPFAM" id="SSF53756">
    <property type="entry name" value="UDP-Glycosyltransferase/glycogen phosphorylase"/>
    <property type="match status" value="1"/>
</dbReference>
<protein>
    <submittedName>
        <fullName evidence="2">Unannotated protein</fullName>
    </submittedName>
</protein>
<reference evidence="2" key="1">
    <citation type="submission" date="2020-05" db="EMBL/GenBank/DDBJ databases">
        <authorList>
            <person name="Chiriac C."/>
            <person name="Salcher M."/>
            <person name="Ghai R."/>
            <person name="Kavagutti S V."/>
        </authorList>
    </citation>
    <scope>NUCLEOTIDE SEQUENCE</scope>
</reference>
<dbReference type="CDD" id="cd03786">
    <property type="entry name" value="GTB_UDP-GlcNAc_2-Epimerase"/>
    <property type="match status" value="1"/>
</dbReference>
<accession>A0A6J7HEM3</accession>
<dbReference type="EMBL" id="CAFBMX010000001">
    <property type="protein sequence ID" value="CAB4914965.1"/>
    <property type="molecule type" value="Genomic_DNA"/>
</dbReference>
<dbReference type="InterPro" id="IPR029767">
    <property type="entry name" value="WecB-like"/>
</dbReference>
<dbReference type="Gene3D" id="3.40.50.2000">
    <property type="entry name" value="Glycogen Phosphorylase B"/>
    <property type="match status" value="2"/>
</dbReference>
<name>A0A6J7HEM3_9ZZZZ</name>
<dbReference type="Pfam" id="PF02350">
    <property type="entry name" value="Epimerase_2"/>
    <property type="match status" value="1"/>
</dbReference>
<organism evidence="2">
    <name type="scientific">freshwater metagenome</name>
    <dbReference type="NCBI Taxonomy" id="449393"/>
    <lineage>
        <taxon>unclassified sequences</taxon>
        <taxon>metagenomes</taxon>
        <taxon>ecological metagenomes</taxon>
    </lineage>
</organism>
<gene>
    <name evidence="2" type="ORF">UFOPK3674_00170</name>
</gene>
<evidence type="ECO:0000259" key="1">
    <source>
        <dbReference type="Pfam" id="PF02350"/>
    </source>
</evidence>
<evidence type="ECO:0000313" key="2">
    <source>
        <dbReference type="EMBL" id="CAB4914965.1"/>
    </source>
</evidence>
<feature type="domain" description="UDP-N-acetylglucosamine 2-epimerase" evidence="1">
    <location>
        <begin position="26"/>
        <end position="350"/>
    </location>
</feature>
<dbReference type="PANTHER" id="PTHR43174">
    <property type="entry name" value="UDP-N-ACETYLGLUCOSAMINE 2-EPIMERASE"/>
    <property type="match status" value="1"/>
</dbReference>
<dbReference type="AlphaFoldDB" id="A0A6J7HEM3"/>
<dbReference type="PANTHER" id="PTHR43174:SF1">
    <property type="entry name" value="UDP-N-ACETYLGLUCOSAMINE 2-EPIMERASE"/>
    <property type="match status" value="1"/>
</dbReference>
<proteinExistence type="predicted"/>
<sequence>MKVLTVIGNRPQFVKAAAVSRLLRERHEEILVHTGQHYDDELSTIFVEELGIPRPEREFGIGGGSNTEQTSRMLAALVPVIEADRPDAVLVYGDTNSTLAGGLAAAQARIPVAHVEAGMRSFDRAMPEELNRVLTDHLSDLLLCPSPTAVENLRREAVAGRVELVGDVMVDIAQLIRPRALADDGPLRELGVEPGAYVLATAHRAGNVDDPDRLAALVALLTAVPGPVVLPVHPRTRARLEAAGLIAQLAAAGVRLCPPLGYVAFAALLSRARAVLTDSGGVQKEAYLAGIPCVTMRDTTEWVETVESGWNVLVDLDSAAALVALDRVMPAERPELYGDGRAGERVVAALGALAG</sequence>
<dbReference type="InterPro" id="IPR003331">
    <property type="entry name" value="UDP_GlcNAc_Epimerase_2_dom"/>
</dbReference>
<dbReference type="NCBIfam" id="TIGR00236">
    <property type="entry name" value="wecB"/>
    <property type="match status" value="1"/>
</dbReference>